<organism evidence="1 2">
    <name type="scientific">Romboutsia weinsteinii</name>
    <dbReference type="NCBI Taxonomy" id="2020949"/>
    <lineage>
        <taxon>Bacteria</taxon>
        <taxon>Bacillati</taxon>
        <taxon>Bacillota</taxon>
        <taxon>Clostridia</taxon>
        <taxon>Peptostreptococcales</taxon>
        <taxon>Peptostreptococcaceae</taxon>
        <taxon>Romboutsia</taxon>
    </lineage>
</organism>
<accession>A0A371J817</accession>
<dbReference type="AlphaFoldDB" id="A0A371J817"/>
<proteinExistence type="predicted"/>
<name>A0A371J817_9FIRM</name>
<dbReference type="EMBL" id="NOJY02000004">
    <property type="protein sequence ID" value="RDY28894.1"/>
    <property type="molecule type" value="Genomic_DNA"/>
</dbReference>
<dbReference type="RefSeq" id="WP_094366789.1">
    <property type="nucleotide sequence ID" value="NZ_NOJY02000004.1"/>
</dbReference>
<sequence length="345" mass="38841">MNKKLSIFAILLIVVGTIGSVWSGITAIPYFVDMVSKAEKDINKEYSIYDESVVIDNLDIITDNTNVIIKKHNKEGVVIAKKGTSHNVKYDINKEETTLSIKENNKDVTYSNRIKDFDSLFNIVVEEIFSNYDNTIVIYVPNDVNINMATKYGDLNVEDDIFLDSLVLKTSSGSISIPKAVKELNRLDITSSSNISLAMSELLGVKDVNVNAQSVSIYSNDNDIFIDNIVDYIPNNVTINQNTRDNSGYDSDINTDIPVAKNLVIDSYNGNINVGLPIEKYKFNFDIKSSNGIDLQELRNESQNYEESDRDYNEVKSIQGLLNKSLENLEQEYIVKIKGEFVSIY</sequence>
<dbReference type="OrthoDB" id="1757244at2"/>
<gene>
    <name evidence="1" type="ORF">CHL78_002940</name>
</gene>
<reference evidence="1 2" key="1">
    <citation type="journal article" date="2017" name="Genome Announc.">
        <title>Draft Genome Sequence of Romboutsia weinsteinii sp. nov. Strain CCRI-19649(T) Isolated from Surface Water.</title>
        <authorList>
            <person name="Maheux A.F."/>
            <person name="Boudreau D.K."/>
            <person name="Berube E."/>
            <person name="Boissinot M."/>
            <person name="Cantin P."/>
            <person name="Raymond F."/>
            <person name="Corbeil J."/>
            <person name="Omar R.F."/>
            <person name="Bergeron M.G."/>
        </authorList>
    </citation>
    <scope>NUCLEOTIDE SEQUENCE [LARGE SCALE GENOMIC DNA]</scope>
    <source>
        <strain evidence="1 2">CCRI-19649</strain>
    </source>
</reference>
<evidence type="ECO:0000313" key="1">
    <source>
        <dbReference type="EMBL" id="RDY28894.1"/>
    </source>
</evidence>
<keyword evidence="2" id="KW-1185">Reference proteome</keyword>
<comment type="caution">
    <text evidence="1">The sequence shown here is derived from an EMBL/GenBank/DDBJ whole genome shotgun (WGS) entry which is preliminary data.</text>
</comment>
<dbReference type="Proteomes" id="UP000215694">
    <property type="component" value="Unassembled WGS sequence"/>
</dbReference>
<evidence type="ECO:0000313" key="2">
    <source>
        <dbReference type="Proteomes" id="UP000215694"/>
    </source>
</evidence>
<protein>
    <submittedName>
        <fullName evidence="1">Uncharacterized protein</fullName>
    </submittedName>
</protein>